<sequence length="489" mass="56132">MAATVQEEKLRQKMKSYWQVYSPSLESMMLSNDAKYLAENEQNEVMSYLPPYQGKRVLELGAGIGRFTARLATVAGHVTAVDFMQEYIDKNEHENKHMGNISFMCADVTKLDFPAGSFDLVFSNWLFMYLGDKETQDVFERCMKWLVPGGHFFVRESCYHQSGNVKRNENPTLYRTPLEYCHMLHSATAGGQALFKILRGKSILTYIHYHGNPNQLCFLARRVDGEESDQLAQFLQREYSVVNILGRERAHGYMWWSTGGETTNRDFCARLSLRPGMRVLDVGCGTGGSAIYMARHYGVHVHGVDLSTNMIHIAIERQGKLEEPLKKKLQFEISDILTVDYERESYDVIYSRDSIFHIPEKQKLFRHIYRWLRPGGIFFFTDFCSGPAIPSREFLAYIDGAKRYSLAGKDVYVKELESAGFTDVTSEDLNEDFMKISKAELKAFTSAREAFISDFSEEDFAEISSTLANKIQWTQEGQLSWRAFMAIKN</sequence>
<proteinExistence type="predicted"/>
<evidence type="ECO:0000313" key="11">
    <source>
        <dbReference type="EMBL" id="ROT65591.1"/>
    </source>
</evidence>
<dbReference type="InterPro" id="IPR029063">
    <property type="entry name" value="SAM-dependent_MTases_sf"/>
</dbReference>
<dbReference type="PANTHER" id="PTHR44307">
    <property type="entry name" value="PHOSPHOETHANOLAMINE METHYLTRANSFERASE"/>
    <property type="match status" value="1"/>
</dbReference>
<protein>
    <recommendedName>
        <fullName evidence="5">phosphoethanolamine N-methyltransferase</fullName>
        <ecNumber evidence="5">2.1.1.103</ecNumber>
    </recommendedName>
</protein>
<evidence type="ECO:0000256" key="4">
    <source>
        <dbReference type="ARBA" id="ARBA00022679"/>
    </source>
</evidence>
<dbReference type="EC" id="2.1.1.103" evidence="5"/>
<dbReference type="AlphaFoldDB" id="A0A423SN45"/>
<keyword evidence="3" id="KW-0489">Methyltransferase</keyword>
<dbReference type="EMBL" id="QCYY01003068">
    <property type="protein sequence ID" value="ROT65591.1"/>
    <property type="molecule type" value="Genomic_DNA"/>
</dbReference>
<comment type="catalytic activity">
    <reaction evidence="8">
        <text>N-methylethanolamine phosphate + S-adenosyl-L-methionine = N,N-dimethylethanolamine phosphate + S-adenosyl-L-homocysteine + H(+)</text>
        <dbReference type="Rhea" id="RHEA:25321"/>
        <dbReference type="ChEBI" id="CHEBI:15378"/>
        <dbReference type="ChEBI" id="CHEBI:57781"/>
        <dbReference type="ChEBI" id="CHEBI:57856"/>
        <dbReference type="ChEBI" id="CHEBI:58641"/>
        <dbReference type="ChEBI" id="CHEBI:59789"/>
        <dbReference type="EC" id="2.1.1.103"/>
    </reaction>
    <physiologicalReaction direction="left-to-right" evidence="8">
        <dbReference type="Rhea" id="RHEA:25322"/>
    </physiologicalReaction>
</comment>
<comment type="caution">
    <text evidence="11">The sequence shown here is derived from an EMBL/GenBank/DDBJ whole genome shotgun (WGS) entry which is preliminary data.</text>
</comment>
<evidence type="ECO:0000256" key="3">
    <source>
        <dbReference type="ARBA" id="ARBA00022603"/>
    </source>
</evidence>
<dbReference type="Gene3D" id="3.40.50.150">
    <property type="entry name" value="Vaccinia Virus protein VP39"/>
    <property type="match status" value="2"/>
</dbReference>
<comment type="pathway">
    <text evidence="2">Lipid metabolism.</text>
</comment>
<evidence type="ECO:0000256" key="8">
    <source>
        <dbReference type="ARBA" id="ARBA00047841"/>
    </source>
</evidence>
<name>A0A423SN45_PENVA</name>
<keyword evidence="4" id="KW-0808">Transferase</keyword>
<dbReference type="Pfam" id="PF13649">
    <property type="entry name" value="Methyltransf_25"/>
    <property type="match status" value="1"/>
</dbReference>
<comment type="catalytic activity">
    <reaction evidence="7">
        <text>phosphoethanolamine + S-adenosyl-L-methionine = N-methylethanolamine phosphate + S-adenosyl-L-homocysteine + H(+)</text>
        <dbReference type="Rhea" id="RHEA:20365"/>
        <dbReference type="ChEBI" id="CHEBI:15378"/>
        <dbReference type="ChEBI" id="CHEBI:57781"/>
        <dbReference type="ChEBI" id="CHEBI:57856"/>
        <dbReference type="ChEBI" id="CHEBI:58190"/>
        <dbReference type="ChEBI" id="CHEBI:59789"/>
        <dbReference type="EC" id="2.1.1.103"/>
    </reaction>
    <physiologicalReaction direction="left-to-right" evidence="7">
        <dbReference type="Rhea" id="RHEA:20366"/>
    </physiologicalReaction>
</comment>
<feature type="domain" description="Methyltransferase" evidence="10">
    <location>
        <begin position="275"/>
        <end position="384"/>
    </location>
</feature>
<dbReference type="PANTHER" id="PTHR44307:SF2">
    <property type="entry name" value="PHOSPHOETHANOLAMINE METHYLTRANSFERASE ISOFORM X1"/>
    <property type="match status" value="1"/>
</dbReference>
<dbReference type="STRING" id="6689.A0A423SN45"/>
<dbReference type="GO" id="GO:0032259">
    <property type="term" value="P:methylation"/>
    <property type="evidence" value="ECO:0007669"/>
    <property type="project" value="UniProtKB-KW"/>
</dbReference>
<accession>A0A423SN45</accession>
<reference evidence="11 12" key="2">
    <citation type="submission" date="2019-01" db="EMBL/GenBank/DDBJ databases">
        <title>The decoding of complex shrimp genome reveals the adaptation for benthos swimmer, frequently molting mechanism and breeding impact on genome.</title>
        <authorList>
            <person name="Sun Y."/>
            <person name="Gao Y."/>
            <person name="Yu Y."/>
        </authorList>
    </citation>
    <scope>NUCLEOTIDE SEQUENCE [LARGE SCALE GENOMIC DNA]</scope>
    <source>
        <tissue evidence="11">Muscle</tissue>
    </source>
</reference>
<comment type="catalytic activity">
    <reaction evidence="6">
        <text>N,N-dimethylethanolamine phosphate + S-adenosyl-L-methionine = phosphocholine + S-adenosyl-L-homocysteine + H(+)</text>
        <dbReference type="Rhea" id="RHEA:25325"/>
        <dbReference type="ChEBI" id="CHEBI:15378"/>
        <dbReference type="ChEBI" id="CHEBI:57856"/>
        <dbReference type="ChEBI" id="CHEBI:58641"/>
        <dbReference type="ChEBI" id="CHEBI:59789"/>
        <dbReference type="ChEBI" id="CHEBI:295975"/>
        <dbReference type="EC" id="2.1.1.103"/>
    </reaction>
    <physiologicalReaction direction="left-to-right" evidence="6">
        <dbReference type="Rhea" id="RHEA:25326"/>
    </physiologicalReaction>
</comment>
<evidence type="ECO:0000256" key="5">
    <source>
        <dbReference type="ARBA" id="ARBA00035674"/>
    </source>
</evidence>
<dbReference type="OrthoDB" id="8300214at2759"/>
<evidence type="ECO:0000256" key="1">
    <source>
        <dbReference type="ARBA" id="ARBA00004969"/>
    </source>
</evidence>
<dbReference type="Proteomes" id="UP000283509">
    <property type="component" value="Unassembled WGS sequence"/>
</dbReference>
<dbReference type="Pfam" id="PF13847">
    <property type="entry name" value="Methyltransf_31"/>
    <property type="match status" value="1"/>
</dbReference>
<comment type="pathway">
    <text evidence="1">Phospholipid metabolism; phosphatidylcholine biosynthesis.</text>
</comment>
<evidence type="ECO:0000259" key="10">
    <source>
        <dbReference type="Pfam" id="PF13847"/>
    </source>
</evidence>
<keyword evidence="12" id="KW-1185">Reference proteome</keyword>
<feature type="domain" description="Methyltransferase" evidence="9">
    <location>
        <begin position="57"/>
        <end position="150"/>
    </location>
</feature>
<evidence type="ECO:0000259" key="9">
    <source>
        <dbReference type="Pfam" id="PF13649"/>
    </source>
</evidence>
<dbReference type="InterPro" id="IPR041698">
    <property type="entry name" value="Methyltransf_25"/>
</dbReference>
<organism evidence="11 12">
    <name type="scientific">Penaeus vannamei</name>
    <name type="common">Whiteleg shrimp</name>
    <name type="synonym">Litopenaeus vannamei</name>
    <dbReference type="NCBI Taxonomy" id="6689"/>
    <lineage>
        <taxon>Eukaryota</taxon>
        <taxon>Metazoa</taxon>
        <taxon>Ecdysozoa</taxon>
        <taxon>Arthropoda</taxon>
        <taxon>Crustacea</taxon>
        <taxon>Multicrustacea</taxon>
        <taxon>Malacostraca</taxon>
        <taxon>Eumalacostraca</taxon>
        <taxon>Eucarida</taxon>
        <taxon>Decapoda</taxon>
        <taxon>Dendrobranchiata</taxon>
        <taxon>Penaeoidea</taxon>
        <taxon>Penaeidae</taxon>
        <taxon>Penaeus</taxon>
    </lineage>
</organism>
<dbReference type="CDD" id="cd02440">
    <property type="entry name" value="AdoMet_MTases"/>
    <property type="match status" value="2"/>
</dbReference>
<dbReference type="GO" id="GO:0000234">
    <property type="term" value="F:phosphoethanolamine N-methyltransferase activity"/>
    <property type="evidence" value="ECO:0007669"/>
    <property type="project" value="UniProtKB-EC"/>
</dbReference>
<evidence type="ECO:0000313" key="12">
    <source>
        <dbReference type="Proteomes" id="UP000283509"/>
    </source>
</evidence>
<evidence type="ECO:0000256" key="7">
    <source>
        <dbReference type="ARBA" id="ARBA00047622"/>
    </source>
</evidence>
<reference evidence="11 12" key="1">
    <citation type="submission" date="2018-04" db="EMBL/GenBank/DDBJ databases">
        <authorList>
            <person name="Zhang X."/>
            <person name="Yuan J."/>
            <person name="Li F."/>
            <person name="Xiang J."/>
        </authorList>
    </citation>
    <scope>NUCLEOTIDE SEQUENCE [LARGE SCALE GENOMIC DNA]</scope>
    <source>
        <tissue evidence="11">Muscle</tissue>
    </source>
</reference>
<dbReference type="InterPro" id="IPR025714">
    <property type="entry name" value="Methyltranfer_dom"/>
</dbReference>
<dbReference type="SUPFAM" id="SSF53335">
    <property type="entry name" value="S-adenosyl-L-methionine-dependent methyltransferases"/>
    <property type="match status" value="2"/>
</dbReference>
<evidence type="ECO:0000256" key="2">
    <source>
        <dbReference type="ARBA" id="ARBA00005189"/>
    </source>
</evidence>
<evidence type="ECO:0000256" key="6">
    <source>
        <dbReference type="ARBA" id="ARBA00047619"/>
    </source>
</evidence>
<gene>
    <name evidence="11" type="ORF">C7M84_016454</name>
</gene>